<organism evidence="6">
    <name type="scientific">hydrothermal vent metagenome</name>
    <dbReference type="NCBI Taxonomy" id="652676"/>
    <lineage>
        <taxon>unclassified sequences</taxon>
        <taxon>metagenomes</taxon>
        <taxon>ecological metagenomes</taxon>
    </lineage>
</organism>
<dbReference type="GO" id="GO:0016887">
    <property type="term" value="F:ATP hydrolysis activity"/>
    <property type="evidence" value="ECO:0007669"/>
    <property type="project" value="InterPro"/>
</dbReference>
<accession>A0A3B1DCW1</accession>
<dbReference type="SMART" id="SM00382">
    <property type="entry name" value="AAA"/>
    <property type="match status" value="1"/>
</dbReference>
<dbReference type="CDD" id="cd03230">
    <property type="entry name" value="ABC_DR_subfamily_A"/>
    <property type="match status" value="1"/>
</dbReference>
<dbReference type="PANTHER" id="PTHR43335:SF4">
    <property type="entry name" value="ABC TRANSPORTER, ATP-BINDING PROTEIN"/>
    <property type="match status" value="1"/>
</dbReference>
<keyword evidence="2" id="KW-0813">Transport</keyword>
<evidence type="ECO:0000259" key="5">
    <source>
        <dbReference type="PROSITE" id="PS50893"/>
    </source>
</evidence>
<dbReference type="InterPro" id="IPR003439">
    <property type="entry name" value="ABC_transporter-like_ATP-bd"/>
</dbReference>
<keyword evidence="4 6" id="KW-0067">ATP-binding</keyword>
<dbReference type="SUPFAM" id="SSF52540">
    <property type="entry name" value="P-loop containing nucleoside triphosphate hydrolases"/>
    <property type="match status" value="1"/>
</dbReference>
<evidence type="ECO:0000256" key="3">
    <source>
        <dbReference type="ARBA" id="ARBA00022741"/>
    </source>
</evidence>
<proteinExistence type="inferred from homology"/>
<evidence type="ECO:0000256" key="2">
    <source>
        <dbReference type="ARBA" id="ARBA00022448"/>
    </source>
</evidence>
<protein>
    <submittedName>
        <fullName evidence="6">Gliding motility-associated ABC transporter ATP-binding protein GldA</fullName>
    </submittedName>
</protein>
<keyword evidence="3" id="KW-0547">Nucleotide-binding</keyword>
<reference evidence="6" key="1">
    <citation type="submission" date="2018-06" db="EMBL/GenBank/DDBJ databases">
        <authorList>
            <person name="Zhirakovskaya E."/>
        </authorList>
    </citation>
    <scope>NUCLEOTIDE SEQUENCE</scope>
</reference>
<evidence type="ECO:0000256" key="4">
    <source>
        <dbReference type="ARBA" id="ARBA00022840"/>
    </source>
</evidence>
<dbReference type="PROSITE" id="PS50893">
    <property type="entry name" value="ABC_TRANSPORTER_2"/>
    <property type="match status" value="1"/>
</dbReference>
<sequence>MVNQNESADRSVMIEANQLSKFYGQFAATQKVSFKVPSGQVAAFLGPNGAGKSTTMKLLTGFLAPSQGSAHIGGFDVSTHRLEASRLIGYLPENGPLYNEMTPASLLKYCGKARGLVGPELSHRLEFVAEKCDLKSVWGKATGKLSRGFRQRVGMAMALLHDPQVLILDEPTSGLDPNQVHSMRDLIRGLGKTKTLLLSTHILKEVEAVCDRVILINNGQLVFDGTVNEMQGDKKDIETRFCELTSA</sequence>
<dbReference type="PANTHER" id="PTHR43335">
    <property type="entry name" value="ABC TRANSPORTER, ATP-BINDING PROTEIN"/>
    <property type="match status" value="1"/>
</dbReference>
<dbReference type="AlphaFoldDB" id="A0A3B1DCW1"/>
<dbReference type="EMBL" id="UOGL01000406">
    <property type="protein sequence ID" value="VAX40159.1"/>
    <property type="molecule type" value="Genomic_DNA"/>
</dbReference>
<dbReference type="InterPro" id="IPR027417">
    <property type="entry name" value="P-loop_NTPase"/>
</dbReference>
<feature type="domain" description="ABC transporter" evidence="5">
    <location>
        <begin position="14"/>
        <end position="243"/>
    </location>
</feature>
<evidence type="ECO:0000313" key="6">
    <source>
        <dbReference type="EMBL" id="VAX40159.1"/>
    </source>
</evidence>
<dbReference type="Gene3D" id="3.40.50.300">
    <property type="entry name" value="P-loop containing nucleotide triphosphate hydrolases"/>
    <property type="match status" value="1"/>
</dbReference>
<dbReference type="GO" id="GO:0005524">
    <property type="term" value="F:ATP binding"/>
    <property type="evidence" value="ECO:0007669"/>
    <property type="project" value="UniProtKB-KW"/>
</dbReference>
<evidence type="ECO:0000256" key="1">
    <source>
        <dbReference type="ARBA" id="ARBA00005417"/>
    </source>
</evidence>
<name>A0A3B1DCW1_9ZZZZ</name>
<dbReference type="Pfam" id="PF00005">
    <property type="entry name" value="ABC_tran"/>
    <property type="match status" value="1"/>
</dbReference>
<comment type="similarity">
    <text evidence="1">Belongs to the ABC transporter superfamily.</text>
</comment>
<gene>
    <name evidence="6" type="ORF">MNBD_PLANCTO02-1896</name>
</gene>
<dbReference type="InterPro" id="IPR003593">
    <property type="entry name" value="AAA+_ATPase"/>
</dbReference>